<sequence length="76" mass="8800">MNRKVGLFLLVFFCYLIWLYLAIYESSVNDWWTVNEIKERTEDTIGIGVSNVKVIVGTVIFIIGGAVLYLLTRKRK</sequence>
<keyword evidence="3" id="KW-1185">Reference proteome</keyword>
<protein>
    <submittedName>
        <fullName evidence="2">Uncharacterized protein</fullName>
    </submittedName>
</protein>
<evidence type="ECO:0000313" key="3">
    <source>
        <dbReference type="Proteomes" id="UP000195573"/>
    </source>
</evidence>
<feature type="transmembrane region" description="Helical" evidence="1">
    <location>
        <begin position="44"/>
        <end position="71"/>
    </location>
</feature>
<dbReference type="EMBL" id="CP020880">
    <property type="protein sequence ID" value="ART75152.1"/>
    <property type="molecule type" value="Genomic_DNA"/>
</dbReference>
<organism evidence="2 3">
    <name type="scientific">Sutcliffiella horikoshii</name>
    <dbReference type="NCBI Taxonomy" id="79883"/>
    <lineage>
        <taxon>Bacteria</taxon>
        <taxon>Bacillati</taxon>
        <taxon>Bacillota</taxon>
        <taxon>Bacilli</taxon>
        <taxon>Bacillales</taxon>
        <taxon>Bacillaceae</taxon>
        <taxon>Sutcliffiella</taxon>
    </lineage>
</organism>
<reference evidence="2 3" key="1">
    <citation type="submission" date="2017-04" db="EMBL/GenBank/DDBJ databases">
        <title>Complete Genome Sequence of the Bacillus horikoshii 20a strain from Cuatro Cienegas, Coahuila, Mexico.</title>
        <authorList>
            <person name="Zarza E."/>
            <person name="Alcaraz L.D."/>
            <person name="Aguilar-Salinas B."/>
            <person name="Islas A."/>
            <person name="Olmedo-Alvarez G."/>
        </authorList>
    </citation>
    <scope>NUCLEOTIDE SEQUENCE [LARGE SCALE GENOMIC DNA]</scope>
    <source>
        <strain evidence="2 3">20a</strain>
    </source>
</reference>
<evidence type="ECO:0000256" key="1">
    <source>
        <dbReference type="SAM" id="Phobius"/>
    </source>
</evidence>
<gene>
    <name evidence="2" type="ORF">B4U37_03435</name>
</gene>
<feature type="transmembrane region" description="Helical" evidence="1">
    <location>
        <begin position="7"/>
        <end position="24"/>
    </location>
</feature>
<evidence type="ECO:0000313" key="2">
    <source>
        <dbReference type="EMBL" id="ART75152.1"/>
    </source>
</evidence>
<keyword evidence="1" id="KW-0472">Membrane</keyword>
<keyword evidence="1" id="KW-1133">Transmembrane helix</keyword>
<dbReference type="GeneID" id="96737484"/>
<proteinExistence type="predicted"/>
<keyword evidence="1" id="KW-0812">Transmembrane</keyword>
<name>A0ABM6KF54_9BACI</name>
<dbReference type="Proteomes" id="UP000195573">
    <property type="component" value="Chromosome"/>
</dbReference>
<dbReference type="RefSeq" id="WP_088017083.1">
    <property type="nucleotide sequence ID" value="NZ_CP020880.1"/>
</dbReference>
<accession>A0ABM6KF54</accession>